<dbReference type="PANTHER" id="PTHR43685:SF2">
    <property type="entry name" value="GLYCOSYLTRANSFERASE 2-LIKE DOMAIN-CONTAINING PROTEIN"/>
    <property type="match status" value="1"/>
</dbReference>
<dbReference type="KEGG" id="soa:G3M56_010500"/>
<evidence type="ECO:0000259" key="1">
    <source>
        <dbReference type="Pfam" id="PF00535"/>
    </source>
</evidence>
<evidence type="ECO:0000313" key="3">
    <source>
        <dbReference type="Proteomes" id="UP000475117"/>
    </source>
</evidence>
<dbReference type="Gene3D" id="3.90.550.10">
    <property type="entry name" value="Spore Coat Polysaccharide Biosynthesis Protein SpsA, Chain A"/>
    <property type="match status" value="1"/>
</dbReference>
<keyword evidence="2" id="KW-0808">Transferase</keyword>
<dbReference type="Pfam" id="PF00535">
    <property type="entry name" value="Glycos_transf_2"/>
    <property type="match status" value="1"/>
</dbReference>
<dbReference type="SUPFAM" id="SSF53448">
    <property type="entry name" value="Nucleotide-diphospho-sugar transferases"/>
    <property type="match status" value="1"/>
</dbReference>
<feature type="domain" description="Glycosyltransferase 2-like" evidence="1">
    <location>
        <begin position="7"/>
        <end position="165"/>
    </location>
</feature>
<keyword evidence="3" id="KW-1185">Reference proteome</keyword>
<sequence length="315" mass="35908">MNVIDVSVISPVYNVRSLILETADSVLAQRGVQWEWILVDDGSDEETRSLLRELEERDCRIRVLLQANQGAQIARNRGLGLATGEYVKFLDSDDLLGENQLRCEVMALRSSNCSIAVSPYRYLFDRGGRRRLTEPSNQGSVRCDLLQLHLTNGTASCGALTFKRSLVEQVGGWDESLSADQDGDLVFRCALVDNRYVWCGDTCFVYREHDRAPRVSKGYGMNKIESRLRVTDRTVAELKERGRIDVYRDGFAHRYDWIGRQACIEFPDIAQGCFDARDALAPDFNMRGRFATRIIRRFLGERRAEKLRRLVGGLR</sequence>
<dbReference type="RefSeq" id="WP_164362201.1">
    <property type="nucleotide sequence ID" value="NZ_CP066776.1"/>
</dbReference>
<organism evidence="2 3">
    <name type="scientific">Sulfuriroseicoccus oceanibius</name>
    <dbReference type="NCBI Taxonomy" id="2707525"/>
    <lineage>
        <taxon>Bacteria</taxon>
        <taxon>Pseudomonadati</taxon>
        <taxon>Verrucomicrobiota</taxon>
        <taxon>Verrucomicrobiia</taxon>
        <taxon>Verrucomicrobiales</taxon>
        <taxon>Verrucomicrobiaceae</taxon>
        <taxon>Sulfuriroseicoccus</taxon>
    </lineage>
</organism>
<gene>
    <name evidence="2" type="ORF">G3M56_010500</name>
</gene>
<evidence type="ECO:0000313" key="2">
    <source>
        <dbReference type="EMBL" id="QQL44314.1"/>
    </source>
</evidence>
<reference evidence="2 3" key="1">
    <citation type="submission" date="2020-12" db="EMBL/GenBank/DDBJ databases">
        <title>Sulforoseuscoccus oceanibium gen. nov., sp. nov., a representative of the phylum Verrucomicrobia with special cytoplasmic membrane, and proposal of Sulforoseuscoccusaceae fam. nov.</title>
        <authorList>
            <person name="Xi F."/>
        </authorList>
    </citation>
    <scope>NUCLEOTIDE SEQUENCE [LARGE SCALE GENOMIC DNA]</scope>
    <source>
        <strain evidence="2 3">T37</strain>
    </source>
</reference>
<dbReference type="InterPro" id="IPR029044">
    <property type="entry name" value="Nucleotide-diphossugar_trans"/>
</dbReference>
<name>A0A6B3L8D5_9BACT</name>
<dbReference type="Proteomes" id="UP000475117">
    <property type="component" value="Chromosome"/>
</dbReference>
<proteinExistence type="predicted"/>
<dbReference type="InterPro" id="IPR050834">
    <property type="entry name" value="Glycosyltransf_2"/>
</dbReference>
<dbReference type="GO" id="GO:0016740">
    <property type="term" value="F:transferase activity"/>
    <property type="evidence" value="ECO:0007669"/>
    <property type="project" value="UniProtKB-KW"/>
</dbReference>
<accession>A0A6B3L8D5</accession>
<protein>
    <submittedName>
        <fullName evidence="2">Glycosyltransferase</fullName>
    </submittedName>
</protein>
<dbReference type="EMBL" id="CP066776">
    <property type="protein sequence ID" value="QQL44314.1"/>
    <property type="molecule type" value="Genomic_DNA"/>
</dbReference>
<dbReference type="PANTHER" id="PTHR43685">
    <property type="entry name" value="GLYCOSYLTRANSFERASE"/>
    <property type="match status" value="1"/>
</dbReference>
<dbReference type="AlphaFoldDB" id="A0A6B3L8D5"/>
<dbReference type="InterPro" id="IPR001173">
    <property type="entry name" value="Glyco_trans_2-like"/>
</dbReference>